<dbReference type="Gene3D" id="3.40.50.1820">
    <property type="entry name" value="alpha/beta hydrolase"/>
    <property type="match status" value="1"/>
</dbReference>
<evidence type="ECO:0000256" key="1">
    <source>
        <dbReference type="ARBA" id="ARBA00010884"/>
    </source>
</evidence>
<evidence type="ECO:0000259" key="5">
    <source>
        <dbReference type="Pfam" id="PF00561"/>
    </source>
</evidence>
<gene>
    <name evidence="6" type="ORF">ENJ67_03735</name>
</gene>
<feature type="non-terminal residue" evidence="6">
    <location>
        <position position="1"/>
    </location>
</feature>
<dbReference type="GO" id="GO:0047372">
    <property type="term" value="F:monoacylglycerol lipase activity"/>
    <property type="evidence" value="ECO:0007669"/>
    <property type="project" value="TreeGrafter"/>
</dbReference>
<evidence type="ECO:0000256" key="3">
    <source>
        <dbReference type="ARBA" id="ARBA00022801"/>
    </source>
</evidence>
<dbReference type="AlphaFoldDB" id="A0A7C3C7E5"/>
<dbReference type="PANTHER" id="PTHR10794">
    <property type="entry name" value="ABHYDROLASE DOMAIN-CONTAINING PROTEIN"/>
    <property type="match status" value="1"/>
</dbReference>
<evidence type="ECO:0000313" key="6">
    <source>
        <dbReference type="EMBL" id="HFB53821.1"/>
    </source>
</evidence>
<sequence length="219" mass="25054">ARSYHSGETRDAKEFLASVYARYPQAKLFAVGYSLGANMLLKLLGEEKENTLLSAAIAVSAPMLLDVSASQMNRGLSRFYQRLLLKDLNASLEKKYETHDMQKHIGLKKEDVKKLKNFWHFDEAYTAKINGFASAQDYYEKSSSKQYLKTIQTPTLIIHAKDDPFMTPEVIPKKEEVSRKVELEILENGGHVGFVSGSFFKPHYWLDTRIVDYFLEKNS</sequence>
<dbReference type="InterPro" id="IPR000073">
    <property type="entry name" value="AB_hydrolase_1"/>
</dbReference>
<comment type="similarity">
    <text evidence="1">Belongs to the AB hydrolase superfamily. AB hydrolase 4 family.</text>
</comment>
<proteinExistence type="inferred from homology"/>
<reference evidence="6" key="1">
    <citation type="journal article" date="2020" name="mSystems">
        <title>Genome- and Community-Level Interaction Insights into Carbon Utilization and Element Cycling Functions of Hydrothermarchaeota in Hydrothermal Sediment.</title>
        <authorList>
            <person name="Zhou Z."/>
            <person name="Liu Y."/>
            <person name="Xu W."/>
            <person name="Pan J."/>
            <person name="Luo Z.H."/>
            <person name="Li M."/>
        </authorList>
    </citation>
    <scope>NUCLEOTIDE SEQUENCE [LARGE SCALE GENOMIC DNA]</scope>
    <source>
        <strain evidence="6">HyVt-507</strain>
    </source>
</reference>
<dbReference type="PIRSF" id="PIRSF005211">
    <property type="entry name" value="Ab_hydro_YheT"/>
    <property type="match status" value="1"/>
</dbReference>
<dbReference type="SUPFAM" id="SSF53474">
    <property type="entry name" value="alpha/beta-Hydrolases"/>
    <property type="match status" value="1"/>
</dbReference>
<dbReference type="InterPro" id="IPR029058">
    <property type="entry name" value="AB_hydrolase_fold"/>
</dbReference>
<dbReference type="PANTHER" id="PTHR10794:SF94">
    <property type="entry name" value="ESTERASE YHET-RELATED"/>
    <property type="match status" value="1"/>
</dbReference>
<feature type="active site" description="Charge relay system" evidence="4">
    <location>
        <position position="163"/>
    </location>
</feature>
<feature type="domain" description="AB hydrolase-1" evidence="5">
    <location>
        <begin position="5"/>
        <end position="196"/>
    </location>
</feature>
<dbReference type="PROSITE" id="PS01133">
    <property type="entry name" value="UPF0017"/>
    <property type="match status" value="1"/>
</dbReference>
<dbReference type="Pfam" id="PF00561">
    <property type="entry name" value="Abhydrolase_1"/>
    <property type="match status" value="1"/>
</dbReference>
<protein>
    <submittedName>
        <fullName evidence="6">Alpha/beta fold hydrolase</fullName>
    </submittedName>
</protein>
<feature type="active site" description="Charge relay system" evidence="4">
    <location>
        <position position="34"/>
    </location>
</feature>
<keyword evidence="2" id="KW-0719">Serine esterase</keyword>
<dbReference type="InterPro" id="IPR000952">
    <property type="entry name" value="AB_hydrolase_4_CS"/>
</dbReference>
<evidence type="ECO:0000256" key="2">
    <source>
        <dbReference type="ARBA" id="ARBA00022487"/>
    </source>
</evidence>
<dbReference type="InterPro" id="IPR050960">
    <property type="entry name" value="AB_hydrolase_4_sf"/>
</dbReference>
<dbReference type="EMBL" id="DRNH01000202">
    <property type="protein sequence ID" value="HFB53821.1"/>
    <property type="molecule type" value="Genomic_DNA"/>
</dbReference>
<name>A0A7C3C7E5_9BACT</name>
<feature type="active site" description="Charge relay system" evidence="4">
    <location>
        <position position="191"/>
    </location>
</feature>
<comment type="caution">
    <text evidence="6">The sequence shown here is derived from an EMBL/GenBank/DDBJ whole genome shotgun (WGS) entry which is preliminary data.</text>
</comment>
<dbReference type="GO" id="GO:0034338">
    <property type="term" value="F:short-chain carboxylesterase activity"/>
    <property type="evidence" value="ECO:0007669"/>
    <property type="project" value="TreeGrafter"/>
</dbReference>
<evidence type="ECO:0000256" key="4">
    <source>
        <dbReference type="PIRSR" id="PIRSR005211-1"/>
    </source>
</evidence>
<keyword evidence="3 6" id="KW-0378">Hydrolase</keyword>
<dbReference type="Proteomes" id="UP000886390">
    <property type="component" value="Unassembled WGS sequence"/>
</dbReference>
<organism evidence="6">
    <name type="scientific">Sulfurimonas autotrophica</name>
    <dbReference type="NCBI Taxonomy" id="202747"/>
    <lineage>
        <taxon>Bacteria</taxon>
        <taxon>Pseudomonadati</taxon>
        <taxon>Campylobacterota</taxon>
        <taxon>Epsilonproteobacteria</taxon>
        <taxon>Campylobacterales</taxon>
        <taxon>Sulfurimonadaceae</taxon>
        <taxon>Sulfurimonas</taxon>
    </lineage>
</organism>
<dbReference type="InterPro" id="IPR012020">
    <property type="entry name" value="ABHD4"/>
</dbReference>
<accession>A0A7C3C7E5</accession>